<protein>
    <recommendedName>
        <fullName evidence="2">Flagellar biosynthetic protein FlhB</fullName>
    </recommendedName>
</protein>
<dbReference type="InterPro" id="IPR006135">
    <property type="entry name" value="T3SS_substrate_exporter"/>
</dbReference>
<evidence type="ECO:0000256" key="1">
    <source>
        <dbReference type="ARBA" id="ARBA00010690"/>
    </source>
</evidence>
<keyword evidence="6" id="KW-1185">Reference proteome</keyword>
<dbReference type="Pfam" id="PF01312">
    <property type="entry name" value="Bac_export_2"/>
    <property type="match status" value="1"/>
</dbReference>
<comment type="function">
    <text evidence="4">Required for formation of the rod structure in the basal body of the flagellar apparatus. Together with FliI and FliH, may constitute the export apparatus of flagellin.</text>
</comment>
<evidence type="ECO:0000256" key="3">
    <source>
        <dbReference type="ARBA" id="ARBA00023225"/>
    </source>
</evidence>
<evidence type="ECO:0000256" key="2">
    <source>
        <dbReference type="ARBA" id="ARBA00021622"/>
    </source>
</evidence>
<comment type="similarity">
    <text evidence="1">Belongs to the type III secretion exporter family.</text>
</comment>
<dbReference type="InterPro" id="IPR029025">
    <property type="entry name" value="T3SS_substrate_exporter_C"/>
</dbReference>
<proteinExistence type="inferred from homology"/>
<accession>A0A4P9K6F7</accession>
<sequence length="108" mass="11836">MNNENENLAEKIAVSLQYDSDESSAPKVTAKGSGLIAQQIIETAEQHNIPIQKDHELVELLAQVELDAEIPATLYEAVAQVLVFAYQVSGKLDHKAEQNSNPHNKADN</sequence>
<dbReference type="RefSeq" id="WP_138565106.1">
    <property type="nucleotide sequence ID" value="NZ_CP040602.1"/>
</dbReference>
<dbReference type="Proteomes" id="UP000304864">
    <property type="component" value="Chromosome"/>
</dbReference>
<keyword evidence="5" id="KW-0966">Cell projection</keyword>
<evidence type="ECO:0000313" key="5">
    <source>
        <dbReference type="EMBL" id="QCU90431.1"/>
    </source>
</evidence>
<dbReference type="GO" id="GO:0005886">
    <property type="term" value="C:plasma membrane"/>
    <property type="evidence" value="ECO:0007669"/>
    <property type="project" value="TreeGrafter"/>
</dbReference>
<keyword evidence="3" id="KW-1006">Bacterial flagellum protein export</keyword>
<evidence type="ECO:0000256" key="4">
    <source>
        <dbReference type="ARBA" id="ARBA00025078"/>
    </source>
</evidence>
<keyword evidence="5" id="KW-0969">Cilium</keyword>
<dbReference type="EMBL" id="CP040602">
    <property type="protein sequence ID" value="QCU90431.1"/>
    <property type="molecule type" value="Genomic_DNA"/>
</dbReference>
<dbReference type="AlphaFoldDB" id="A0A4P9K6F7"/>
<keyword evidence="5" id="KW-0282">Flagellum</keyword>
<reference evidence="5 6" key="1">
    <citation type="submission" date="2019-05" db="EMBL/GenBank/DDBJ databases">
        <title>Thiomicrorhabdus sediminis sp. nov, a novel sulfur-oxidizing bacterium isolated from coastal sediment.</title>
        <authorList>
            <person name="Liu X."/>
        </authorList>
    </citation>
    <scope>NUCLEOTIDE SEQUENCE [LARGE SCALE GENOMIC DNA]</scope>
    <source>
        <strain evidence="5 6">G1</strain>
    </source>
</reference>
<dbReference type="PANTHER" id="PTHR30531:SF12">
    <property type="entry name" value="FLAGELLAR BIOSYNTHETIC PROTEIN FLHB"/>
    <property type="match status" value="1"/>
</dbReference>
<evidence type="ECO:0000313" key="6">
    <source>
        <dbReference type="Proteomes" id="UP000304864"/>
    </source>
</evidence>
<dbReference type="PANTHER" id="PTHR30531">
    <property type="entry name" value="FLAGELLAR BIOSYNTHETIC PROTEIN FLHB"/>
    <property type="match status" value="1"/>
</dbReference>
<name>A0A4P9K6F7_9GAMM</name>
<keyword evidence="3" id="KW-0813">Transport</keyword>
<dbReference type="SUPFAM" id="SSF160544">
    <property type="entry name" value="EscU C-terminal domain-like"/>
    <property type="match status" value="1"/>
</dbReference>
<organism evidence="5 6">
    <name type="scientific">Thiomicrorhabdus sediminis</name>
    <dbReference type="NCBI Taxonomy" id="2580412"/>
    <lineage>
        <taxon>Bacteria</taxon>
        <taxon>Pseudomonadati</taxon>
        <taxon>Pseudomonadota</taxon>
        <taxon>Gammaproteobacteria</taxon>
        <taxon>Thiotrichales</taxon>
        <taxon>Piscirickettsiaceae</taxon>
        <taxon>Thiomicrorhabdus</taxon>
    </lineage>
</organism>
<dbReference type="OrthoDB" id="5244399at2"/>
<dbReference type="Gene3D" id="3.40.1690.10">
    <property type="entry name" value="secretion proteins EscU"/>
    <property type="match status" value="1"/>
</dbReference>
<dbReference type="KEGG" id="thig:FE785_07200"/>
<keyword evidence="3" id="KW-0653">Protein transport</keyword>
<gene>
    <name evidence="5" type="ORF">FE785_07200</name>
</gene>
<dbReference type="GO" id="GO:0009306">
    <property type="term" value="P:protein secretion"/>
    <property type="evidence" value="ECO:0007669"/>
    <property type="project" value="InterPro"/>
</dbReference>